<keyword evidence="5 7" id="KW-1133">Transmembrane helix</keyword>
<name>A0A8B2NRU2_9HYPH</name>
<protein>
    <submittedName>
        <fullName evidence="9">Cytochrome C biogenesis protein</fullName>
    </submittedName>
</protein>
<evidence type="ECO:0000256" key="5">
    <source>
        <dbReference type="ARBA" id="ARBA00022989"/>
    </source>
</evidence>
<evidence type="ECO:0000256" key="1">
    <source>
        <dbReference type="ARBA" id="ARBA00004141"/>
    </source>
</evidence>
<feature type="transmembrane region" description="Helical" evidence="7">
    <location>
        <begin position="6"/>
        <end position="33"/>
    </location>
</feature>
<evidence type="ECO:0000256" key="4">
    <source>
        <dbReference type="ARBA" id="ARBA00022748"/>
    </source>
</evidence>
<evidence type="ECO:0000256" key="6">
    <source>
        <dbReference type="ARBA" id="ARBA00023136"/>
    </source>
</evidence>
<dbReference type="RefSeq" id="WP_111348638.1">
    <property type="nucleotide sequence ID" value="NZ_QHHQ01000004.1"/>
</dbReference>
<dbReference type="Proteomes" id="UP000249590">
    <property type="component" value="Unassembled WGS sequence"/>
</dbReference>
<keyword evidence="10" id="KW-1185">Reference proteome</keyword>
<dbReference type="GO" id="GO:0017004">
    <property type="term" value="P:cytochrome complex assembly"/>
    <property type="evidence" value="ECO:0007669"/>
    <property type="project" value="UniProtKB-KW"/>
</dbReference>
<dbReference type="Pfam" id="PF02683">
    <property type="entry name" value="DsbD_TM"/>
    <property type="match status" value="1"/>
</dbReference>
<evidence type="ECO:0000256" key="2">
    <source>
        <dbReference type="ARBA" id="ARBA00006143"/>
    </source>
</evidence>
<dbReference type="InterPro" id="IPR003834">
    <property type="entry name" value="Cyt_c_assmbl_TM_dom"/>
</dbReference>
<comment type="caution">
    <text evidence="9">The sequence shown here is derived from an EMBL/GenBank/DDBJ whole genome shotgun (WGS) entry which is preliminary data.</text>
</comment>
<gene>
    <name evidence="9" type="ORF">DLJ53_20355</name>
</gene>
<feature type="transmembrane region" description="Helical" evidence="7">
    <location>
        <begin position="168"/>
        <end position="193"/>
    </location>
</feature>
<evidence type="ECO:0000256" key="7">
    <source>
        <dbReference type="SAM" id="Phobius"/>
    </source>
</evidence>
<dbReference type="PANTHER" id="PTHR31272">
    <property type="entry name" value="CYTOCHROME C-TYPE BIOGENESIS PROTEIN HI_1454-RELATED"/>
    <property type="match status" value="1"/>
</dbReference>
<sequence>MFDVSISAALLAGMLSFVSPCVLPIVPPYLCFLAGVSADELKGNAVAPGVSRRVVLSAVAFVLGFATVFVALGATASVVGQTVARHFDTLAIIAGVLIAIMGLHFLGVFRIGFLYREARMHVDRKTAGLIGAYLMGLAFAFGWTPCVGPILTAILFVAGSSETAGKGALLLAVYALGIGVPFILAAAFVAPFLRFANRFRRHLGAIERVMGGALVFTGVLFMTGQMSHIANWLLETFPVFTRIG</sequence>
<comment type="subcellular location">
    <subcellularLocation>
        <location evidence="1">Membrane</location>
        <topology evidence="1">Multi-pass membrane protein</topology>
    </subcellularLocation>
</comment>
<evidence type="ECO:0000313" key="9">
    <source>
        <dbReference type="EMBL" id="RAI00073.1"/>
    </source>
</evidence>
<feature type="domain" description="Cytochrome C biogenesis protein transmembrane" evidence="8">
    <location>
        <begin position="6"/>
        <end position="202"/>
    </location>
</feature>
<comment type="similarity">
    <text evidence="2">Belongs to the DsbD family.</text>
</comment>
<reference evidence="9 10" key="1">
    <citation type="submission" date="2018-05" db="EMBL/GenBank/DDBJ databases">
        <title>Acuticoccus sediminis sp. nov., isolated from deep-sea sediment of Indian Ocean.</title>
        <authorList>
            <person name="Liu X."/>
            <person name="Lai Q."/>
            <person name="Du Y."/>
            <person name="Sun F."/>
            <person name="Zhang X."/>
            <person name="Wang S."/>
            <person name="Shao Z."/>
        </authorList>
    </citation>
    <scope>NUCLEOTIDE SEQUENCE [LARGE SCALE GENOMIC DNA]</scope>
    <source>
        <strain evidence="9 10">PTG4-2</strain>
    </source>
</reference>
<dbReference type="GO" id="GO:0016020">
    <property type="term" value="C:membrane"/>
    <property type="evidence" value="ECO:0007669"/>
    <property type="project" value="UniProtKB-SubCell"/>
</dbReference>
<feature type="transmembrane region" description="Helical" evidence="7">
    <location>
        <begin position="213"/>
        <end position="234"/>
    </location>
</feature>
<keyword evidence="3 7" id="KW-0812">Transmembrane</keyword>
<organism evidence="9 10">
    <name type="scientific">Acuticoccus sediminis</name>
    <dbReference type="NCBI Taxonomy" id="2184697"/>
    <lineage>
        <taxon>Bacteria</taxon>
        <taxon>Pseudomonadati</taxon>
        <taxon>Pseudomonadota</taxon>
        <taxon>Alphaproteobacteria</taxon>
        <taxon>Hyphomicrobiales</taxon>
        <taxon>Amorphaceae</taxon>
        <taxon>Acuticoccus</taxon>
    </lineage>
</organism>
<accession>A0A8B2NRU2</accession>
<evidence type="ECO:0000313" key="10">
    <source>
        <dbReference type="Proteomes" id="UP000249590"/>
    </source>
</evidence>
<keyword evidence="6 7" id="KW-0472">Membrane</keyword>
<evidence type="ECO:0000259" key="8">
    <source>
        <dbReference type="Pfam" id="PF02683"/>
    </source>
</evidence>
<dbReference type="AlphaFoldDB" id="A0A8B2NRU2"/>
<keyword evidence="4" id="KW-0201">Cytochrome c-type biogenesis</keyword>
<dbReference type="EMBL" id="QHHQ01000004">
    <property type="protein sequence ID" value="RAI00073.1"/>
    <property type="molecule type" value="Genomic_DNA"/>
</dbReference>
<dbReference type="PANTHER" id="PTHR31272:SF4">
    <property type="entry name" value="CYTOCHROME C-TYPE BIOGENESIS PROTEIN HI_1454-RELATED"/>
    <property type="match status" value="1"/>
</dbReference>
<dbReference type="InterPro" id="IPR051790">
    <property type="entry name" value="Cytochrome_c-biogenesis_DsbD"/>
</dbReference>
<feature type="transmembrane region" description="Helical" evidence="7">
    <location>
        <begin position="54"/>
        <end position="78"/>
    </location>
</feature>
<evidence type="ECO:0000256" key="3">
    <source>
        <dbReference type="ARBA" id="ARBA00022692"/>
    </source>
</evidence>
<feature type="transmembrane region" description="Helical" evidence="7">
    <location>
        <begin position="90"/>
        <end position="115"/>
    </location>
</feature>
<proteinExistence type="inferred from homology"/>
<feature type="transmembrane region" description="Helical" evidence="7">
    <location>
        <begin position="127"/>
        <end position="156"/>
    </location>
</feature>
<dbReference type="OrthoDB" id="9803065at2"/>